<dbReference type="SUPFAM" id="SSF52200">
    <property type="entry name" value="Toll/Interleukin receptor TIR domain"/>
    <property type="match status" value="1"/>
</dbReference>
<keyword evidence="3" id="KW-0611">Plant defense</keyword>
<evidence type="ECO:0000313" key="7">
    <source>
        <dbReference type="EMBL" id="WOG90592.1"/>
    </source>
</evidence>
<dbReference type="PROSITE" id="PS50104">
    <property type="entry name" value="TIR"/>
    <property type="match status" value="1"/>
</dbReference>
<dbReference type="InterPro" id="IPR035897">
    <property type="entry name" value="Toll_tir_struct_dom_sf"/>
</dbReference>
<dbReference type="InterPro" id="IPR027417">
    <property type="entry name" value="P-loop_NTPase"/>
</dbReference>
<evidence type="ECO:0000256" key="1">
    <source>
        <dbReference type="ARBA" id="ARBA00022614"/>
    </source>
</evidence>
<keyword evidence="2" id="KW-0677">Repeat</keyword>
<keyword evidence="4" id="KW-0520">NAD</keyword>
<dbReference type="PANTHER" id="PTHR11017:SF527">
    <property type="entry name" value="TMV RESISTANCE PROTEIN N-LIKE"/>
    <property type="match status" value="1"/>
</dbReference>
<dbReference type="Gene3D" id="3.80.10.10">
    <property type="entry name" value="Ribonuclease Inhibitor"/>
    <property type="match status" value="3"/>
</dbReference>
<name>A0AAF0WIM9_DAUCS</name>
<protein>
    <recommendedName>
        <fullName evidence="6">TIR domain-containing protein</fullName>
    </recommendedName>
</protein>
<organism evidence="7 8">
    <name type="scientific">Daucus carota subsp. sativus</name>
    <name type="common">Carrot</name>
    <dbReference type="NCBI Taxonomy" id="79200"/>
    <lineage>
        <taxon>Eukaryota</taxon>
        <taxon>Viridiplantae</taxon>
        <taxon>Streptophyta</taxon>
        <taxon>Embryophyta</taxon>
        <taxon>Tracheophyta</taxon>
        <taxon>Spermatophyta</taxon>
        <taxon>Magnoliopsida</taxon>
        <taxon>eudicotyledons</taxon>
        <taxon>Gunneridae</taxon>
        <taxon>Pentapetalae</taxon>
        <taxon>asterids</taxon>
        <taxon>campanulids</taxon>
        <taxon>Apiales</taxon>
        <taxon>Apiaceae</taxon>
        <taxon>Apioideae</taxon>
        <taxon>Scandiceae</taxon>
        <taxon>Daucinae</taxon>
        <taxon>Daucus</taxon>
        <taxon>Daucus sect. Daucus</taxon>
    </lineage>
</organism>
<dbReference type="Pfam" id="PF00931">
    <property type="entry name" value="NB-ARC"/>
    <property type="match status" value="1"/>
</dbReference>
<feature type="region of interest" description="Disordered" evidence="5">
    <location>
        <begin position="1"/>
        <end position="24"/>
    </location>
</feature>
<dbReference type="Gene3D" id="3.40.50.300">
    <property type="entry name" value="P-loop containing nucleotide triphosphate hydrolases"/>
    <property type="match status" value="1"/>
</dbReference>
<dbReference type="Gene3D" id="1.10.8.430">
    <property type="entry name" value="Helical domain of apoptotic protease-activating factors"/>
    <property type="match status" value="1"/>
</dbReference>
<keyword evidence="8" id="KW-1185">Reference proteome</keyword>
<dbReference type="Proteomes" id="UP000077755">
    <property type="component" value="Chromosome 3"/>
</dbReference>
<dbReference type="Gene3D" id="3.40.50.10140">
    <property type="entry name" value="Toll/interleukin-1 receptor homology (TIR) domain"/>
    <property type="match status" value="1"/>
</dbReference>
<dbReference type="Pfam" id="PF23598">
    <property type="entry name" value="LRR_14"/>
    <property type="match status" value="1"/>
</dbReference>
<dbReference type="GO" id="GO:0007165">
    <property type="term" value="P:signal transduction"/>
    <property type="evidence" value="ECO:0007669"/>
    <property type="project" value="InterPro"/>
</dbReference>
<accession>A0AAF0WIM9</accession>
<dbReference type="InterPro" id="IPR000157">
    <property type="entry name" value="TIR_dom"/>
</dbReference>
<keyword evidence="1" id="KW-0433">Leucine-rich repeat</keyword>
<evidence type="ECO:0000256" key="5">
    <source>
        <dbReference type="SAM" id="MobiDB-lite"/>
    </source>
</evidence>
<dbReference type="PRINTS" id="PR00364">
    <property type="entry name" value="DISEASERSIST"/>
</dbReference>
<dbReference type="SUPFAM" id="SSF52047">
    <property type="entry name" value="RNI-like"/>
    <property type="match status" value="1"/>
</dbReference>
<gene>
    <name evidence="7" type="ORF">DCAR_0309836</name>
</gene>
<proteinExistence type="predicted"/>
<feature type="domain" description="TIR" evidence="6">
    <location>
        <begin position="24"/>
        <end position="191"/>
    </location>
</feature>
<evidence type="ECO:0000313" key="8">
    <source>
        <dbReference type="Proteomes" id="UP000077755"/>
    </source>
</evidence>
<dbReference type="InterPro" id="IPR044974">
    <property type="entry name" value="Disease_R_plants"/>
</dbReference>
<dbReference type="Pfam" id="PF01582">
    <property type="entry name" value="TIR"/>
    <property type="match status" value="1"/>
</dbReference>
<dbReference type="InterPro" id="IPR042197">
    <property type="entry name" value="Apaf_helical"/>
</dbReference>
<dbReference type="FunFam" id="3.40.50.10140:FF:000007">
    <property type="entry name" value="Disease resistance protein (TIR-NBS-LRR class)"/>
    <property type="match status" value="1"/>
</dbReference>
<dbReference type="PANTHER" id="PTHR11017">
    <property type="entry name" value="LEUCINE-RICH REPEAT-CONTAINING PROTEIN"/>
    <property type="match status" value="1"/>
</dbReference>
<evidence type="ECO:0000256" key="4">
    <source>
        <dbReference type="ARBA" id="ARBA00023027"/>
    </source>
</evidence>
<reference evidence="7" key="2">
    <citation type="submission" date="2022-03" db="EMBL/GenBank/DDBJ databases">
        <title>Draft title - Genomic analysis of global carrot germplasm unveils the trajectory of domestication and the origin of high carotenoid orange carrot.</title>
        <authorList>
            <person name="Iorizzo M."/>
            <person name="Ellison S."/>
            <person name="Senalik D."/>
            <person name="Macko-Podgorni A."/>
            <person name="Grzebelus D."/>
            <person name="Bostan H."/>
            <person name="Rolling W."/>
            <person name="Curaba J."/>
            <person name="Simon P."/>
        </authorList>
    </citation>
    <scope>NUCLEOTIDE SEQUENCE</scope>
    <source>
        <tissue evidence="7">Leaf</tissue>
    </source>
</reference>
<dbReference type="SUPFAM" id="SSF52058">
    <property type="entry name" value="L domain-like"/>
    <property type="match status" value="1"/>
</dbReference>
<evidence type="ECO:0000256" key="2">
    <source>
        <dbReference type="ARBA" id="ARBA00022737"/>
    </source>
</evidence>
<dbReference type="InterPro" id="IPR032675">
    <property type="entry name" value="LRR_dom_sf"/>
</dbReference>
<dbReference type="GO" id="GO:0006952">
    <property type="term" value="P:defense response"/>
    <property type="evidence" value="ECO:0007669"/>
    <property type="project" value="UniProtKB-KW"/>
</dbReference>
<dbReference type="InterPro" id="IPR003591">
    <property type="entry name" value="Leu-rich_rpt_typical-subtyp"/>
</dbReference>
<dbReference type="SMART" id="SM00255">
    <property type="entry name" value="TIR"/>
    <property type="match status" value="1"/>
</dbReference>
<dbReference type="SUPFAM" id="SSF52540">
    <property type="entry name" value="P-loop containing nucleoside triphosphate hydrolases"/>
    <property type="match status" value="1"/>
</dbReference>
<evidence type="ECO:0000256" key="3">
    <source>
        <dbReference type="ARBA" id="ARBA00022821"/>
    </source>
</evidence>
<dbReference type="SMART" id="SM00369">
    <property type="entry name" value="LRR_TYP"/>
    <property type="match status" value="4"/>
</dbReference>
<dbReference type="EMBL" id="CP093345">
    <property type="protein sequence ID" value="WOG90592.1"/>
    <property type="molecule type" value="Genomic_DNA"/>
</dbReference>
<dbReference type="GO" id="GO:0043531">
    <property type="term" value="F:ADP binding"/>
    <property type="evidence" value="ECO:0007669"/>
    <property type="project" value="InterPro"/>
</dbReference>
<dbReference type="InterPro" id="IPR002182">
    <property type="entry name" value="NB-ARC"/>
</dbReference>
<dbReference type="InterPro" id="IPR058192">
    <property type="entry name" value="WHD_ROQ1-like"/>
</dbReference>
<dbReference type="GO" id="GO:0051707">
    <property type="term" value="P:response to other organism"/>
    <property type="evidence" value="ECO:0007669"/>
    <property type="project" value="UniProtKB-ARBA"/>
</dbReference>
<dbReference type="Pfam" id="PF23282">
    <property type="entry name" value="WHD_ROQ1"/>
    <property type="match status" value="1"/>
</dbReference>
<dbReference type="AlphaFoldDB" id="A0AAF0WIM9"/>
<dbReference type="InterPro" id="IPR055414">
    <property type="entry name" value="LRR_R13L4/SHOC2-like"/>
</dbReference>
<reference evidence="7" key="1">
    <citation type="journal article" date="2016" name="Nat. Genet.">
        <title>A high-quality carrot genome assembly provides new insights into carotenoid accumulation and asterid genome evolution.</title>
        <authorList>
            <person name="Iorizzo M."/>
            <person name="Ellison S."/>
            <person name="Senalik D."/>
            <person name="Zeng P."/>
            <person name="Satapoomin P."/>
            <person name="Huang J."/>
            <person name="Bowman M."/>
            <person name="Iovene M."/>
            <person name="Sanseverino W."/>
            <person name="Cavagnaro P."/>
            <person name="Yildiz M."/>
            <person name="Macko-Podgorni A."/>
            <person name="Moranska E."/>
            <person name="Grzebelus E."/>
            <person name="Grzebelus D."/>
            <person name="Ashrafi H."/>
            <person name="Zheng Z."/>
            <person name="Cheng S."/>
            <person name="Spooner D."/>
            <person name="Van Deynze A."/>
            <person name="Simon P."/>
        </authorList>
    </citation>
    <scope>NUCLEOTIDE SEQUENCE</scope>
    <source>
        <tissue evidence="7">Leaf</tissue>
    </source>
</reference>
<evidence type="ECO:0000259" key="6">
    <source>
        <dbReference type="PROSITE" id="PS50104"/>
    </source>
</evidence>
<sequence>MASTSTSNLELSTVSSSSSSSQPSTWDVFLSFYGKDTRGNFISHLYTALDQAGFLTFRDDPALDKGEEISSGLLNAIKNSKMFVVVISENYARSRWCLDELAEILSSCEKKENRVVPVFYYVDPTNVRYQKGSFGEALEAHKKFYSDDMIHKWKSALAQIADLSGHHLRKDAKENESDTIQEIVENVALQVSTKVLHLEECLFGVDSAVEKIYKKVNIKSDDFCTIGLWGMGGIGKTTTAKAFFNKYSKDFDISCFVENVIQNSKGSNPLVSLLEQLLSELLKRKDYKVPDVERGTRLLKQILSSKKALVVLDDLDQSNHSELLVWICNLFSDGSRIIVTTRDVNLLYQLRVDISKVYIYKVKKLSPEESLELFNCHAFRKATPPENLRELSVKIVDYVEGLPLALKVLGSSLRGRTDVSFWKAQLQKVRVNPEIQNILKLSYDGLGDKTEKALFLDIVFFFIGKDKDEGAHVFRSCNFCPEAGIPILLERCLITIDKNNTFQMHALIQDMGKDVILEESKHGKAKRLYLSNGNPCHALQNLEGTDTVEGLILINLSMMERHVSAKIFERFLNLRLLEIIGALDIKGNFENSFHELRCIRWSHCPWTHIPISFRPRKLISLIMPFNKFKTLPKGITNLKTIDFSYSKNLKIADDFRDVRLVDKLLLNSCHRLLKIHPSIEQLTTLSHLDLGECNNLKELPEHVGRLNKLGHFDLRDCQSLKRLPEAVKNLTSLSCLNMSGCHSLKQLPEQLGNLKGLKMLNLSHTSIEQLPDTIAHLKELIRLEIMGCKKLLKLPEQLGDLRSLKVFDATYCAIEQLPDSFSNLTDLVDLQLPYCENLTSLPNSMWNLKMLEELNLEGCKNLERLPEQLGMMQRLQHLDATGTAVEEIPGSIGLLSRLKILNCRWCEKLEYIPNSIRNILSLEILDLMDSGLSAVNLLDTVKNMKWKGLSLHLSLRCDIKLLLPVILDISSLESLSLTDEGESFFSTKPFSLSKLFNLQFLELVNCRSLGSSFPEVPPNLRGLTVGNYATLEQLPDLSGLKQLKRLSMWNCSRLQTLPPLPPHLFLLYVYDCSSLQDLPDLSMFKELELLMVQKCRNLESINLKQSSVQVCWC</sequence>